<organism evidence="2 3">
    <name type="scientific">Desulfosalsimonas propionicica</name>
    <dbReference type="NCBI Taxonomy" id="332175"/>
    <lineage>
        <taxon>Bacteria</taxon>
        <taxon>Pseudomonadati</taxon>
        <taxon>Thermodesulfobacteriota</taxon>
        <taxon>Desulfobacteria</taxon>
        <taxon>Desulfobacterales</taxon>
        <taxon>Desulfosalsimonadaceae</taxon>
        <taxon>Desulfosalsimonas</taxon>
    </lineage>
</organism>
<feature type="chain" id="PRO_5031126339" evidence="1">
    <location>
        <begin position="23"/>
        <end position="36"/>
    </location>
</feature>
<evidence type="ECO:0000313" key="2">
    <source>
        <dbReference type="EMBL" id="MBA2882709.1"/>
    </source>
</evidence>
<evidence type="ECO:0000313" key="3">
    <source>
        <dbReference type="Proteomes" id="UP000525298"/>
    </source>
</evidence>
<feature type="signal peptide" evidence="1">
    <location>
        <begin position="1"/>
        <end position="22"/>
    </location>
</feature>
<gene>
    <name evidence="2" type="ORF">HNR65_003064</name>
</gene>
<dbReference type="Proteomes" id="UP000525298">
    <property type="component" value="Unassembled WGS sequence"/>
</dbReference>
<proteinExistence type="predicted"/>
<accession>A0A7W0HLV0</accession>
<comment type="caution">
    <text evidence="2">The sequence shown here is derived from an EMBL/GenBank/DDBJ whole genome shotgun (WGS) entry which is preliminary data.</text>
</comment>
<sequence>MKKLLKKLCLSLSLCLLLGAGAAITAPTDAQAIDSQ</sequence>
<name>A0A7W0HLV0_9BACT</name>
<dbReference type="AlphaFoldDB" id="A0A7W0HLV0"/>
<dbReference type="EMBL" id="JACDUS010000012">
    <property type="protein sequence ID" value="MBA2882709.1"/>
    <property type="molecule type" value="Genomic_DNA"/>
</dbReference>
<keyword evidence="3" id="KW-1185">Reference proteome</keyword>
<keyword evidence="1" id="KW-0732">Signal</keyword>
<protein>
    <submittedName>
        <fullName evidence="2">Uncharacterized protein</fullName>
    </submittedName>
</protein>
<evidence type="ECO:0000256" key="1">
    <source>
        <dbReference type="SAM" id="SignalP"/>
    </source>
</evidence>
<reference evidence="2 3" key="1">
    <citation type="submission" date="2020-07" db="EMBL/GenBank/DDBJ databases">
        <title>Genomic Encyclopedia of Type Strains, Phase IV (KMG-IV): sequencing the most valuable type-strain genomes for metagenomic binning, comparative biology and taxonomic classification.</title>
        <authorList>
            <person name="Goeker M."/>
        </authorList>
    </citation>
    <scope>NUCLEOTIDE SEQUENCE [LARGE SCALE GENOMIC DNA]</scope>
    <source>
        <strain evidence="2 3">DSM 17721</strain>
    </source>
</reference>
<feature type="non-terminal residue" evidence="2">
    <location>
        <position position="36"/>
    </location>
</feature>